<dbReference type="Gene3D" id="1.10.510.10">
    <property type="entry name" value="Transferase(Phosphotransferase) domain 1"/>
    <property type="match status" value="1"/>
</dbReference>
<evidence type="ECO:0000313" key="8">
    <source>
        <dbReference type="Proteomes" id="UP001519654"/>
    </source>
</evidence>
<protein>
    <submittedName>
        <fullName evidence="7">Serine/threonine protein kinase</fullName>
    </submittedName>
</protein>
<dbReference type="SMART" id="SM00220">
    <property type="entry name" value="S_TKc"/>
    <property type="match status" value="1"/>
</dbReference>
<keyword evidence="1" id="KW-0808">Transferase</keyword>
<dbReference type="Gene3D" id="3.30.200.20">
    <property type="entry name" value="Phosphorylase Kinase, domain 1"/>
    <property type="match status" value="1"/>
</dbReference>
<accession>A0ABS5YUA6</accession>
<dbReference type="SUPFAM" id="SSF56112">
    <property type="entry name" value="Protein kinase-like (PK-like)"/>
    <property type="match status" value="1"/>
</dbReference>
<dbReference type="GO" id="GO:0004674">
    <property type="term" value="F:protein serine/threonine kinase activity"/>
    <property type="evidence" value="ECO:0007669"/>
    <property type="project" value="UniProtKB-KW"/>
</dbReference>
<dbReference type="EMBL" id="JAHKKG010000008">
    <property type="protein sequence ID" value="MBU2667037.1"/>
    <property type="molecule type" value="Genomic_DNA"/>
</dbReference>
<reference evidence="7 8" key="1">
    <citation type="submission" date="2021-06" db="EMBL/GenBank/DDBJ databases">
        <title>Actinoplanes lichenicola sp. nov., and Actinoplanes ovalisporus sp. nov., isolated from lichen in Thailand.</title>
        <authorList>
            <person name="Saeng-In P."/>
            <person name="Kanchanasin P."/>
            <person name="Yuki M."/>
            <person name="Kudo T."/>
            <person name="Ohkuma M."/>
            <person name="Phongsopitanun W."/>
            <person name="Tanasupawat S."/>
        </authorList>
    </citation>
    <scope>NUCLEOTIDE SEQUENCE [LARGE SCALE GENOMIC DNA]</scope>
    <source>
        <strain evidence="7 8">NBRC 110975</strain>
    </source>
</reference>
<feature type="domain" description="Protein kinase" evidence="6">
    <location>
        <begin position="1"/>
        <end position="247"/>
    </location>
</feature>
<proteinExistence type="predicted"/>
<dbReference type="Proteomes" id="UP001519654">
    <property type="component" value="Unassembled WGS sequence"/>
</dbReference>
<keyword evidence="5" id="KW-0472">Membrane</keyword>
<keyword evidence="4" id="KW-0067">ATP-binding</keyword>
<dbReference type="CDD" id="cd14014">
    <property type="entry name" value="STKc_PknB_like"/>
    <property type="match status" value="1"/>
</dbReference>
<dbReference type="InterPro" id="IPR011009">
    <property type="entry name" value="Kinase-like_dom_sf"/>
</dbReference>
<evidence type="ECO:0000256" key="1">
    <source>
        <dbReference type="ARBA" id="ARBA00022679"/>
    </source>
</evidence>
<dbReference type="Pfam" id="PF00069">
    <property type="entry name" value="Pkinase"/>
    <property type="match status" value="1"/>
</dbReference>
<feature type="transmembrane region" description="Helical" evidence="5">
    <location>
        <begin position="282"/>
        <end position="301"/>
    </location>
</feature>
<organism evidence="7 8">
    <name type="scientific">Paractinoplanes bogorensis</name>
    <dbReference type="NCBI Taxonomy" id="1610840"/>
    <lineage>
        <taxon>Bacteria</taxon>
        <taxon>Bacillati</taxon>
        <taxon>Actinomycetota</taxon>
        <taxon>Actinomycetes</taxon>
        <taxon>Micromonosporales</taxon>
        <taxon>Micromonosporaceae</taxon>
        <taxon>Paractinoplanes</taxon>
    </lineage>
</organism>
<name>A0ABS5YUA6_9ACTN</name>
<evidence type="ECO:0000259" key="6">
    <source>
        <dbReference type="PROSITE" id="PS50011"/>
    </source>
</evidence>
<dbReference type="InterPro" id="IPR000719">
    <property type="entry name" value="Prot_kinase_dom"/>
</dbReference>
<keyword evidence="7" id="KW-0723">Serine/threonine-protein kinase</keyword>
<keyword evidence="5" id="KW-1133">Transmembrane helix</keyword>
<dbReference type="PROSITE" id="PS50011">
    <property type="entry name" value="PROTEIN_KINASE_DOM"/>
    <property type="match status" value="1"/>
</dbReference>
<evidence type="ECO:0000313" key="7">
    <source>
        <dbReference type="EMBL" id="MBU2667037.1"/>
    </source>
</evidence>
<sequence>MGTVYLATDPHERRVAVKVVRSHLGWDTEFIQRFRREIDGARQVPPFCTAEVLDADPDHDPPYLVVEYVNGPTLAEVIDQDGPLTASNLHALAIGVATALTAIHGAGVVHRDLKPRNVLLPPGSPKVIDFGIAHALQSAGRLTAEDQLVGTIGYMAPERFDARLGNDVEPSADIFSWGAVVTLAGTGHEPFDGGTPMATAARIVSAEPNLDGLHGPLRDLVAEALDKDPARRPAARDILDRLLQPGAAVPGTTVLREQPVLKAAVDGVTSRYAVPRRRRRRWILAAAVIVALLGGAAFPFLTERRSTVASPPPPPSSSAPAPAAAEWVGELQQSFGSAEPVHLTFALDADRGTIRYPRLGCSGTVTVTERTTEKIALTERITDGPCTAVGTIVLWPTGPTTMLLDYKPANGKYTARASMTKR</sequence>
<dbReference type="InterPro" id="IPR008271">
    <property type="entry name" value="Ser/Thr_kinase_AS"/>
</dbReference>
<comment type="caution">
    <text evidence="7">The sequence shown here is derived from an EMBL/GenBank/DDBJ whole genome shotgun (WGS) entry which is preliminary data.</text>
</comment>
<evidence type="ECO:0000256" key="3">
    <source>
        <dbReference type="ARBA" id="ARBA00022777"/>
    </source>
</evidence>
<keyword evidence="3 7" id="KW-0418">Kinase</keyword>
<dbReference type="PANTHER" id="PTHR43289">
    <property type="entry name" value="MITOGEN-ACTIVATED PROTEIN KINASE KINASE KINASE 20-RELATED"/>
    <property type="match status" value="1"/>
</dbReference>
<keyword evidence="2" id="KW-0547">Nucleotide-binding</keyword>
<keyword evidence="8" id="KW-1185">Reference proteome</keyword>
<dbReference type="PANTHER" id="PTHR43289:SF34">
    <property type="entry name" value="SERINE_THREONINE-PROTEIN KINASE YBDM-RELATED"/>
    <property type="match status" value="1"/>
</dbReference>
<keyword evidence="5" id="KW-0812">Transmembrane</keyword>
<dbReference type="PROSITE" id="PS00108">
    <property type="entry name" value="PROTEIN_KINASE_ST"/>
    <property type="match status" value="1"/>
</dbReference>
<evidence type="ECO:0000256" key="2">
    <source>
        <dbReference type="ARBA" id="ARBA00022741"/>
    </source>
</evidence>
<evidence type="ECO:0000256" key="5">
    <source>
        <dbReference type="SAM" id="Phobius"/>
    </source>
</evidence>
<gene>
    <name evidence="7" type="ORF">KOI35_26340</name>
</gene>
<evidence type="ECO:0000256" key="4">
    <source>
        <dbReference type="ARBA" id="ARBA00022840"/>
    </source>
</evidence>